<accession>C4ZA32</accession>
<dbReference type="KEGG" id="ere:EUBREC_1729"/>
<dbReference type="STRING" id="515619.EUBREC_1729"/>
<protein>
    <submittedName>
        <fullName evidence="1">Uncharacterized protein</fullName>
    </submittedName>
</protein>
<sequence>MLYRKTIDIKPSELIQIEVSVAYSCIIIKGIIDACFDDTF</sequence>
<dbReference type="AlphaFoldDB" id="C4ZA32"/>
<organism evidence="1 2">
    <name type="scientific">Agathobacter rectalis (strain ATCC 33656 / DSM 3377 / JCM 17463 / KCTC 5835 / VPI 0990)</name>
    <name type="common">Eubacterium rectale</name>
    <dbReference type="NCBI Taxonomy" id="515619"/>
    <lineage>
        <taxon>Bacteria</taxon>
        <taxon>Bacillati</taxon>
        <taxon>Bacillota</taxon>
        <taxon>Clostridia</taxon>
        <taxon>Lachnospirales</taxon>
        <taxon>Lachnospiraceae</taxon>
        <taxon>Agathobacter</taxon>
    </lineage>
</organism>
<dbReference type="PaxDb" id="515619-EUBREC_1729"/>
<dbReference type="EMBL" id="CP001107">
    <property type="protein sequence ID" value="ACR75473.1"/>
    <property type="molecule type" value="Genomic_DNA"/>
</dbReference>
<dbReference type="HOGENOM" id="CLU_3289871_0_0_9"/>
<name>C4ZA32_AGARV</name>
<gene>
    <name evidence="1" type="ordered locus">EUBREC_1729</name>
</gene>
<proteinExistence type="predicted"/>
<evidence type="ECO:0000313" key="1">
    <source>
        <dbReference type="EMBL" id="ACR75473.1"/>
    </source>
</evidence>
<evidence type="ECO:0000313" key="2">
    <source>
        <dbReference type="Proteomes" id="UP000001477"/>
    </source>
</evidence>
<dbReference type="Proteomes" id="UP000001477">
    <property type="component" value="Chromosome"/>
</dbReference>
<reference evidence="1 2" key="1">
    <citation type="journal article" date="2009" name="Proc. Natl. Acad. Sci. U.S.A.">
        <title>Characterizing a model human gut microbiota composed of members of its two dominant bacterial phyla.</title>
        <authorList>
            <person name="Mahowald M.A."/>
            <person name="Rey F.E."/>
            <person name="Seedorf H."/>
            <person name="Turnbaugh P.J."/>
            <person name="Fulton R.S."/>
            <person name="Wollam A."/>
            <person name="Shah N."/>
            <person name="Wang C."/>
            <person name="Magrini V."/>
            <person name="Wilson R.K."/>
            <person name="Cantarel B.L."/>
            <person name="Coutinho P.M."/>
            <person name="Henrissat B."/>
            <person name="Crock L.W."/>
            <person name="Russell A."/>
            <person name="Verberkmoes N.C."/>
            <person name="Hettich R.L."/>
            <person name="Gordon J.I."/>
        </authorList>
    </citation>
    <scope>NUCLEOTIDE SEQUENCE [LARGE SCALE GENOMIC DNA]</scope>
    <source>
        <strain evidence="2">ATCC 33656 / DSM 3377 / JCM 17463 / KCTC 5835 / LMG 30912 / VPI 0990</strain>
    </source>
</reference>